<evidence type="ECO:0000259" key="1">
    <source>
        <dbReference type="Pfam" id="PF09848"/>
    </source>
</evidence>
<dbReference type="InterPro" id="IPR027417">
    <property type="entry name" value="P-loop_NTPase"/>
</dbReference>
<evidence type="ECO:0000313" key="2">
    <source>
        <dbReference type="EMBL" id="MPM53211.1"/>
    </source>
</evidence>
<comment type="caution">
    <text evidence="2">The sequence shown here is derived from an EMBL/GenBank/DDBJ whole genome shotgun (WGS) entry which is preliminary data.</text>
</comment>
<dbReference type="Pfam" id="PF09848">
    <property type="entry name" value="SLFN-g3_helicase"/>
    <property type="match status" value="1"/>
</dbReference>
<dbReference type="SUPFAM" id="SSF52540">
    <property type="entry name" value="P-loop containing nucleoside triphosphate hydrolases"/>
    <property type="match status" value="1"/>
</dbReference>
<dbReference type="EMBL" id="VSSQ01014227">
    <property type="protein sequence ID" value="MPM53211.1"/>
    <property type="molecule type" value="Genomic_DNA"/>
</dbReference>
<reference evidence="2" key="1">
    <citation type="submission" date="2019-08" db="EMBL/GenBank/DDBJ databases">
        <authorList>
            <person name="Kucharzyk K."/>
            <person name="Murdoch R.W."/>
            <person name="Higgins S."/>
            <person name="Loffler F."/>
        </authorList>
    </citation>
    <scope>NUCLEOTIDE SEQUENCE</scope>
</reference>
<proteinExistence type="predicted"/>
<accession>A0A645ALL6</accession>
<organism evidence="2">
    <name type="scientific">bioreactor metagenome</name>
    <dbReference type="NCBI Taxonomy" id="1076179"/>
    <lineage>
        <taxon>unclassified sequences</taxon>
        <taxon>metagenomes</taxon>
        <taxon>ecological metagenomes</taxon>
    </lineage>
</organism>
<sequence length="650" mass="73520">MLVYTGDKQEFLYDVRTNVIDRKIQEQLLAKLHRRVGRSEQQSYINSLTQMQNILLDPDIPSDCGIAIEFAIPNTSKRVDFIISGLDEHDRHSAVIVELKQWSEVSPLTDVQQLLAVQPEVRKVKTFLGGGLHPVVHPSYQAWSYRSFITDYNANVEDIPITLASCAYLHNYYPKDHDDPLFMPWFGPLLEQSPLYCRPDAKQLASFIKRYISKGDAKQTLYYIEGGKIRPSKSLQDCLAAMLHGKREFVLIDEQKVVYEQLLSFSRASFTDGKKRVMIVKGGPGTGKTVVAINALVQLTGESQVCAYVTKNSAPRNVFERKLKDGSFKARNISNLFLSSAKFTKAEENDFGTLIVDEAHRLNQRSQLGPQVTGEDQIMEIMKAATCSIFFLDEDQRVTAKDYGDRERILYWAQRLGAEVREGELVSQFRCNGSDGYLAWLDGVLGIREETAHPTLEGIAYDVQVVDDPLVLKHLIEEKNRIDGKARLVAGYCWEWASKKKSEVPDLVIGDFAMQWNLDSDSTFAISEHSINQVGCIHTTQGLEFSYVGVIIGDDLRFENGHVISDYTRRAKSDKSLNGLLGKAKKKDGEALKQVDCIIRNTYRTLMSRGLKGCYIYCTDAKLGHFLKSRITGYQREEDSYSEAAEEHQL</sequence>
<gene>
    <name evidence="2" type="ORF">SDC9_99976</name>
</gene>
<name>A0A645ALL6_9ZZZZ</name>
<dbReference type="Gene3D" id="3.40.50.300">
    <property type="entry name" value="P-loop containing nucleotide triphosphate hydrolases"/>
    <property type="match status" value="1"/>
</dbReference>
<dbReference type="AlphaFoldDB" id="A0A645ALL6"/>
<feature type="domain" description="Schlafen group 3-like DNA/RNA helicase" evidence="1">
    <location>
        <begin position="275"/>
        <end position="620"/>
    </location>
</feature>
<dbReference type="InterPro" id="IPR018647">
    <property type="entry name" value="SLFN_3-like_DNA/RNA_helicase"/>
</dbReference>
<protein>
    <recommendedName>
        <fullName evidence="1">Schlafen group 3-like DNA/RNA helicase domain-containing protein</fullName>
    </recommendedName>
</protein>